<dbReference type="Gene3D" id="3.40.1080.10">
    <property type="entry name" value="Glutaconate Coenzyme A-transferase"/>
    <property type="match status" value="2"/>
</dbReference>
<feature type="active site" description="5-glutamyl coenzyme A thioester intermediate" evidence="4">
    <location>
        <position position="323"/>
    </location>
</feature>
<sequence length="531" mass="57785">MAKVIDLKEVGNFVKDGDTIYITGFASGYAEDVMIAIEQSFLETGHPREITCYHPAIGNFNDRGLHQFAHEGMLKRVVAAHYKCTGPKVCKFVNENKFEAYNLPMGIIYTMSRNIAARRPGILTKVGLGTFVDPRVEGGKINQKARENEDLVEVVQFDNEEWLYYKLPKIDVTLIRGSVADENGNISFYREAIHVDWFSAAQAAKASGGIVIAQVETIVKAGTLHPKDVKVPGLVVDYLVLGKREHHYQTVLDYFSPVYNGDIKVPINSEILLEMDERKIIGRRAALELTLGAVVNLGIGMPEAVSAVAAEENVTRLLHLTTESGAIGGAPAPGLEFGHAINADAVIGSPNQFDFYDGGGLDVAFLGAAEIDRYGNVNVSKLKSAPIGCGGFINITQNAKKLVFCGTFTTGGLAVKIADGKLTIVQEGKNKKFIADVQQITFSGKYAASIGQRVLYVTERAVFLFTAEGLELIEIAPGVDLEKDILGLMDFKPIIKNVRMMPREIFQEVWGVLAETISPAQGNSLELASLS</sequence>
<keyword evidence="2 3" id="KW-0808">Transferase</keyword>
<dbReference type="eggNOG" id="COG4670">
    <property type="taxonomic scope" value="Bacteria"/>
</dbReference>
<dbReference type="SMART" id="SM00882">
    <property type="entry name" value="CoA_trans"/>
    <property type="match status" value="2"/>
</dbReference>
<evidence type="ECO:0000256" key="1">
    <source>
        <dbReference type="ARBA" id="ARBA00007154"/>
    </source>
</evidence>
<dbReference type="Proteomes" id="UP000005104">
    <property type="component" value="Chromosome"/>
</dbReference>
<comment type="similarity">
    <text evidence="1 3">Belongs to the 3-oxoacid CoA-transferase family.</text>
</comment>
<dbReference type="InterPro" id="IPR004165">
    <property type="entry name" value="CoA_trans_fam_I"/>
</dbReference>
<evidence type="ECO:0000256" key="3">
    <source>
        <dbReference type="PIRNR" id="PIRNR000858"/>
    </source>
</evidence>
<name>H5Y3B3_9FIRM</name>
<dbReference type="InterPro" id="IPR014388">
    <property type="entry name" value="3-oxoacid_CoA-transferase"/>
</dbReference>
<dbReference type="EMBL" id="CM001441">
    <property type="protein sequence ID" value="EHQ88882.1"/>
    <property type="molecule type" value="Genomic_DNA"/>
</dbReference>
<dbReference type="SUPFAM" id="SSF100950">
    <property type="entry name" value="NagB/RpiA/CoA transferase-like"/>
    <property type="match status" value="2"/>
</dbReference>
<dbReference type="OrthoDB" id="9805230at2"/>
<reference evidence="5 6" key="1">
    <citation type="submission" date="2011-11" db="EMBL/GenBank/DDBJ databases">
        <title>The Noncontiguous Finished genome of Desulfosporosinus youngiae DSM 17734.</title>
        <authorList>
            <consortium name="US DOE Joint Genome Institute (JGI-PGF)"/>
            <person name="Lucas S."/>
            <person name="Han J."/>
            <person name="Lapidus A."/>
            <person name="Cheng J.-F."/>
            <person name="Goodwin L."/>
            <person name="Pitluck S."/>
            <person name="Peters L."/>
            <person name="Ovchinnikova G."/>
            <person name="Lu M."/>
            <person name="Land M.L."/>
            <person name="Hauser L."/>
            <person name="Pester M."/>
            <person name="Spring S."/>
            <person name="Ollivier B."/>
            <person name="Rattei T."/>
            <person name="Klenk H.-P."/>
            <person name="Wagner M."/>
            <person name="Loy A."/>
            <person name="Woyke T.J."/>
        </authorList>
    </citation>
    <scope>NUCLEOTIDE SEQUENCE [LARGE SCALE GENOMIC DNA]</scope>
    <source>
        <strain evidence="5 6">DSM 17734</strain>
    </source>
</reference>
<proteinExistence type="inferred from homology"/>
<keyword evidence="6" id="KW-1185">Reference proteome</keyword>
<dbReference type="GO" id="GO:0046952">
    <property type="term" value="P:ketone body catabolic process"/>
    <property type="evidence" value="ECO:0007669"/>
    <property type="project" value="InterPro"/>
</dbReference>
<dbReference type="GO" id="GO:0008410">
    <property type="term" value="F:CoA-transferase activity"/>
    <property type="evidence" value="ECO:0007669"/>
    <property type="project" value="InterPro"/>
</dbReference>
<dbReference type="PANTHER" id="PTHR43293:SF1">
    <property type="entry name" value="ACETATE COA-TRANSFERASE YDIF"/>
    <property type="match status" value="1"/>
</dbReference>
<dbReference type="AlphaFoldDB" id="H5Y3B3"/>
<gene>
    <name evidence="5" type="ORF">DesyoDRAFT_1754</name>
</gene>
<evidence type="ECO:0000313" key="5">
    <source>
        <dbReference type="EMBL" id="EHQ88882.1"/>
    </source>
</evidence>
<dbReference type="PIRSF" id="PIRSF000858">
    <property type="entry name" value="SCOT-t"/>
    <property type="match status" value="1"/>
</dbReference>
<dbReference type="HOGENOM" id="CLU_026774_4_0_9"/>
<dbReference type="Pfam" id="PF01144">
    <property type="entry name" value="CoA_trans"/>
    <property type="match status" value="2"/>
</dbReference>
<accession>H5Y3B3</accession>
<evidence type="ECO:0000313" key="6">
    <source>
        <dbReference type="Proteomes" id="UP000005104"/>
    </source>
</evidence>
<dbReference type="PANTHER" id="PTHR43293">
    <property type="entry name" value="ACETATE COA-TRANSFERASE YDIF"/>
    <property type="match status" value="1"/>
</dbReference>
<dbReference type="InterPro" id="IPR037171">
    <property type="entry name" value="NagB/RpiA_transferase-like"/>
</dbReference>
<dbReference type="RefSeq" id="WP_007781836.1">
    <property type="nucleotide sequence ID" value="NZ_CM001441.1"/>
</dbReference>
<organism evidence="5 6">
    <name type="scientific">Desulfosporosinus youngiae DSM 17734</name>
    <dbReference type="NCBI Taxonomy" id="768710"/>
    <lineage>
        <taxon>Bacteria</taxon>
        <taxon>Bacillati</taxon>
        <taxon>Bacillota</taxon>
        <taxon>Clostridia</taxon>
        <taxon>Eubacteriales</taxon>
        <taxon>Desulfitobacteriaceae</taxon>
        <taxon>Desulfosporosinus</taxon>
    </lineage>
</organism>
<evidence type="ECO:0000256" key="2">
    <source>
        <dbReference type="ARBA" id="ARBA00022679"/>
    </source>
</evidence>
<dbReference type="STRING" id="768710.DesyoDRAFT_1754"/>
<protein>
    <submittedName>
        <fullName evidence="5">Acyl CoA:acetate/3-ketoacid CoA transferase</fullName>
    </submittedName>
</protein>
<evidence type="ECO:0000256" key="4">
    <source>
        <dbReference type="PIRSR" id="PIRSR000858-1"/>
    </source>
</evidence>